<organism evidence="2 3">
    <name type="scientific">Trichoderma harzianum CBS 226.95</name>
    <dbReference type="NCBI Taxonomy" id="983964"/>
    <lineage>
        <taxon>Eukaryota</taxon>
        <taxon>Fungi</taxon>
        <taxon>Dikarya</taxon>
        <taxon>Ascomycota</taxon>
        <taxon>Pezizomycotina</taxon>
        <taxon>Sordariomycetes</taxon>
        <taxon>Hypocreomycetidae</taxon>
        <taxon>Hypocreales</taxon>
        <taxon>Hypocreaceae</taxon>
        <taxon>Trichoderma</taxon>
    </lineage>
</organism>
<dbReference type="GeneID" id="36622174"/>
<keyword evidence="1" id="KW-1133">Transmembrane helix</keyword>
<gene>
    <name evidence="2" type="ORF">M431DRAFT_226814</name>
</gene>
<evidence type="ECO:0000256" key="1">
    <source>
        <dbReference type="SAM" id="Phobius"/>
    </source>
</evidence>
<dbReference type="Proteomes" id="UP000241690">
    <property type="component" value="Unassembled WGS sequence"/>
</dbReference>
<keyword evidence="1" id="KW-0812">Transmembrane</keyword>
<accession>A0A2T4A401</accession>
<evidence type="ECO:0000313" key="3">
    <source>
        <dbReference type="Proteomes" id="UP000241690"/>
    </source>
</evidence>
<feature type="transmembrane region" description="Helical" evidence="1">
    <location>
        <begin position="59"/>
        <end position="84"/>
    </location>
</feature>
<keyword evidence="3" id="KW-1185">Reference proteome</keyword>
<protein>
    <submittedName>
        <fullName evidence="2">Uncharacterized protein</fullName>
    </submittedName>
</protein>
<evidence type="ECO:0000313" key="2">
    <source>
        <dbReference type="EMBL" id="PTB51778.1"/>
    </source>
</evidence>
<proteinExistence type="predicted"/>
<name>A0A2T4A401_TRIHA</name>
<dbReference type="RefSeq" id="XP_024771455.1">
    <property type="nucleotide sequence ID" value="XM_024913612.1"/>
</dbReference>
<dbReference type="AlphaFoldDB" id="A0A2T4A401"/>
<dbReference type="EMBL" id="KZ679685">
    <property type="protein sequence ID" value="PTB51778.1"/>
    <property type="molecule type" value="Genomic_DNA"/>
</dbReference>
<reference evidence="2 3" key="1">
    <citation type="submission" date="2016-07" db="EMBL/GenBank/DDBJ databases">
        <title>Multiple horizontal gene transfer events from other fungi enriched the ability of initially mycotrophic Trichoderma (Ascomycota) to feed on dead plant biomass.</title>
        <authorList>
            <consortium name="DOE Joint Genome Institute"/>
            <person name="Aerts A."/>
            <person name="Atanasova L."/>
            <person name="Chenthamara K."/>
            <person name="Zhang J."/>
            <person name="Grujic M."/>
            <person name="Henrissat B."/>
            <person name="Kuo A."/>
            <person name="Salamov A."/>
            <person name="Lipzen A."/>
            <person name="Labutti K."/>
            <person name="Barry K."/>
            <person name="Miao Y."/>
            <person name="Rahimi M.J."/>
            <person name="Shen Q."/>
            <person name="Grigoriev I.V."/>
            <person name="Kubicek C.P."/>
            <person name="Druzhinina I.S."/>
        </authorList>
    </citation>
    <scope>NUCLEOTIDE SEQUENCE [LARGE SCALE GENOMIC DNA]</scope>
    <source>
        <strain evidence="2 3">CBS 226.95</strain>
    </source>
</reference>
<keyword evidence="1" id="KW-0472">Membrane</keyword>
<sequence>MLSPLCQGIPKTRMWTPDSEECATNESDFVGVPILGLNFWKPGSLISTLSCLCPSRSSALFSLAFAVSSFGIFPSIGFFFVFFLTGIHGALGHAESFNAASRLACALQKAHSGGVYDKGYNRCGTMAGPLIFHCFFFPAFSICSC</sequence>